<dbReference type="InterPro" id="IPR015943">
    <property type="entry name" value="WD40/YVTN_repeat-like_dom_sf"/>
</dbReference>
<feature type="compositionally biased region" description="Low complexity" evidence="1">
    <location>
        <begin position="79"/>
        <end position="95"/>
    </location>
</feature>
<keyword evidence="3" id="KW-1185">Reference proteome</keyword>
<organism evidence="2 3">
    <name type="scientific">Skeletonema marinoi</name>
    <dbReference type="NCBI Taxonomy" id="267567"/>
    <lineage>
        <taxon>Eukaryota</taxon>
        <taxon>Sar</taxon>
        <taxon>Stramenopiles</taxon>
        <taxon>Ochrophyta</taxon>
        <taxon>Bacillariophyta</taxon>
        <taxon>Coscinodiscophyceae</taxon>
        <taxon>Thalassiosirophycidae</taxon>
        <taxon>Thalassiosirales</taxon>
        <taxon>Skeletonemataceae</taxon>
        <taxon>Skeletonema</taxon>
        <taxon>Skeletonema marinoi-dohrnii complex</taxon>
    </lineage>
</organism>
<sequence>MTAASNNSQQRQQSHYSLPDYDSNGELPLHLIALPPLCTNDDDGTSNNHNNTNEAVDMLAYGGGDGHIYLLPNYSNNQQQQVVNSSSLSNDNSNSKSGDMTSSKLTTPILLASYDDIPRSMAVSSDGLRLVIGFESGETRVFFYDDNDENGNVDKLGVAHHPFVDVGVVDKAIDKANGAAETNNSDDDSEDDDNGGFFTQSQEQSTSTKFFHGPRSELAIRQLAFDPRSSSTSKEYYLAIGSESGDTPLRVVNVYDAETARQQQRESVLISGADANLEPPSKEDFIKIMMKITGDEKETSLQADNLYP</sequence>
<accession>A0AAD8Y505</accession>
<evidence type="ECO:0000256" key="1">
    <source>
        <dbReference type="SAM" id="MobiDB-lite"/>
    </source>
</evidence>
<dbReference type="AlphaFoldDB" id="A0AAD8Y505"/>
<protein>
    <submittedName>
        <fullName evidence="2">Uncharacterized protein</fullName>
    </submittedName>
</protein>
<feature type="region of interest" description="Disordered" evidence="1">
    <location>
        <begin position="79"/>
        <end position="102"/>
    </location>
</feature>
<dbReference type="Proteomes" id="UP001224775">
    <property type="component" value="Unassembled WGS sequence"/>
</dbReference>
<dbReference type="InterPro" id="IPR011044">
    <property type="entry name" value="Quino_amine_DH_bsu"/>
</dbReference>
<dbReference type="SUPFAM" id="SSF50969">
    <property type="entry name" value="YVTN repeat-like/Quinoprotein amine dehydrogenase"/>
    <property type="match status" value="1"/>
</dbReference>
<dbReference type="Gene3D" id="2.130.10.10">
    <property type="entry name" value="YVTN repeat-like/Quinoprotein amine dehydrogenase"/>
    <property type="match status" value="1"/>
</dbReference>
<feature type="region of interest" description="Disordered" evidence="1">
    <location>
        <begin position="1"/>
        <end position="22"/>
    </location>
</feature>
<name>A0AAD8Y505_9STRA</name>
<gene>
    <name evidence="2" type="ORF">QTG54_009595</name>
</gene>
<feature type="compositionally biased region" description="Acidic residues" evidence="1">
    <location>
        <begin position="184"/>
        <end position="194"/>
    </location>
</feature>
<evidence type="ECO:0000313" key="2">
    <source>
        <dbReference type="EMBL" id="KAK1739836.1"/>
    </source>
</evidence>
<dbReference type="EMBL" id="JATAAI010000017">
    <property type="protein sequence ID" value="KAK1739836.1"/>
    <property type="molecule type" value="Genomic_DNA"/>
</dbReference>
<feature type="region of interest" description="Disordered" evidence="1">
    <location>
        <begin position="179"/>
        <end position="210"/>
    </location>
</feature>
<feature type="compositionally biased region" description="Low complexity" evidence="1">
    <location>
        <begin position="1"/>
        <end position="14"/>
    </location>
</feature>
<proteinExistence type="predicted"/>
<evidence type="ECO:0000313" key="3">
    <source>
        <dbReference type="Proteomes" id="UP001224775"/>
    </source>
</evidence>
<comment type="caution">
    <text evidence="2">The sequence shown here is derived from an EMBL/GenBank/DDBJ whole genome shotgun (WGS) entry which is preliminary data.</text>
</comment>
<feature type="compositionally biased region" description="Polar residues" evidence="1">
    <location>
        <begin position="197"/>
        <end position="209"/>
    </location>
</feature>
<reference evidence="2" key="1">
    <citation type="submission" date="2023-06" db="EMBL/GenBank/DDBJ databases">
        <title>Survivors Of The Sea: Transcriptome response of Skeletonema marinoi to long-term dormancy.</title>
        <authorList>
            <person name="Pinder M.I.M."/>
            <person name="Kourtchenko O."/>
            <person name="Robertson E.K."/>
            <person name="Larsson T."/>
            <person name="Maumus F."/>
            <person name="Osuna-Cruz C.M."/>
            <person name="Vancaester E."/>
            <person name="Stenow R."/>
            <person name="Vandepoele K."/>
            <person name="Ploug H."/>
            <person name="Bruchert V."/>
            <person name="Godhe A."/>
            <person name="Topel M."/>
        </authorList>
    </citation>
    <scope>NUCLEOTIDE SEQUENCE</scope>
    <source>
        <strain evidence="2">R05AC</strain>
    </source>
</reference>